<sequence>MSRASCCSVDDDGGVCGAPVEGDAPLALCAHHLLLAHDFVARDVGTTDVLPSPCVACGSRLGVRYPSGWLCAICEWRVGEVPDAGVRVERVEVVYYIRSGDRIKIGTSANPRQRLGSLFYEELLAFERGGRLLERRRHERFASARVPRSEWFAVHPELSSHIAVLAYGVDDPWGLYARWLSERRALGG</sequence>
<gene>
    <name evidence="2" type="ORF">B7R25_01435</name>
</gene>
<dbReference type="OrthoDB" id="5106355at2"/>
<evidence type="ECO:0000259" key="1">
    <source>
        <dbReference type="SMART" id="SM00974"/>
    </source>
</evidence>
<evidence type="ECO:0000313" key="3">
    <source>
        <dbReference type="Proteomes" id="UP000257080"/>
    </source>
</evidence>
<name>A0A3E0WEB1_9MICO</name>
<dbReference type="EMBL" id="NBXE01000002">
    <property type="protein sequence ID" value="RFA29662.1"/>
    <property type="molecule type" value="Genomic_DNA"/>
</dbReference>
<feature type="domain" description="Bacteriophage T5 Orf172 DNA-binding" evidence="1">
    <location>
        <begin position="97"/>
        <end position="165"/>
    </location>
</feature>
<evidence type="ECO:0000313" key="2">
    <source>
        <dbReference type="EMBL" id="RFA29662.1"/>
    </source>
</evidence>
<reference evidence="2 3" key="1">
    <citation type="submission" date="2017-04" db="EMBL/GenBank/DDBJ databases">
        <title>Comparative genome analysis of Subtercola boreus.</title>
        <authorList>
            <person name="Cho Y.-J."/>
            <person name="Cho A."/>
            <person name="Kim O.-S."/>
            <person name="Lee J.-I."/>
        </authorList>
    </citation>
    <scope>NUCLEOTIDE SEQUENCE [LARGE SCALE GENOMIC DNA]</scope>
    <source>
        <strain evidence="2 3">P28004</strain>
    </source>
</reference>
<organism evidence="2 3">
    <name type="scientific">Subtercola boreus</name>
    <dbReference type="NCBI Taxonomy" id="120213"/>
    <lineage>
        <taxon>Bacteria</taxon>
        <taxon>Bacillati</taxon>
        <taxon>Actinomycetota</taxon>
        <taxon>Actinomycetes</taxon>
        <taxon>Micrococcales</taxon>
        <taxon>Microbacteriaceae</taxon>
        <taxon>Subtercola</taxon>
    </lineage>
</organism>
<protein>
    <submittedName>
        <fullName evidence="2">ATPase</fullName>
    </submittedName>
</protein>
<dbReference type="Proteomes" id="UP000257080">
    <property type="component" value="Unassembled WGS sequence"/>
</dbReference>
<dbReference type="Pfam" id="PF13455">
    <property type="entry name" value="MUG113"/>
    <property type="match status" value="1"/>
</dbReference>
<dbReference type="AlphaFoldDB" id="A0A3E0WEB1"/>
<dbReference type="RefSeq" id="WP_116417177.1">
    <property type="nucleotide sequence ID" value="NZ_NBXC01000002.1"/>
</dbReference>
<dbReference type="SMART" id="SM00974">
    <property type="entry name" value="T5orf172"/>
    <property type="match status" value="1"/>
</dbReference>
<comment type="caution">
    <text evidence="2">The sequence shown here is derived from an EMBL/GenBank/DDBJ whole genome shotgun (WGS) entry which is preliminary data.</text>
</comment>
<accession>A0A3E0WEB1</accession>
<proteinExistence type="predicted"/>
<dbReference type="InterPro" id="IPR018306">
    <property type="entry name" value="Phage_T5_Orf172_DNA-bd"/>
</dbReference>